<evidence type="ECO:0000256" key="15">
    <source>
        <dbReference type="ARBA" id="ARBA00050054"/>
    </source>
</evidence>
<accession>A0A0R2CA34</accession>
<dbReference type="GO" id="GO:0042802">
    <property type="term" value="F:identical protein binding"/>
    <property type="evidence" value="ECO:0007669"/>
    <property type="project" value="TreeGrafter"/>
</dbReference>
<gene>
    <name evidence="17" type="ORF">FD21_GL000942</name>
</gene>
<organism evidence="17 18">
    <name type="scientific">Liquorilactobacillus vini DSM 20605</name>
    <dbReference type="NCBI Taxonomy" id="1133569"/>
    <lineage>
        <taxon>Bacteria</taxon>
        <taxon>Bacillati</taxon>
        <taxon>Bacillota</taxon>
        <taxon>Bacilli</taxon>
        <taxon>Lactobacillales</taxon>
        <taxon>Lactobacillaceae</taxon>
        <taxon>Liquorilactobacillus</taxon>
    </lineage>
</organism>
<evidence type="ECO:0000256" key="1">
    <source>
        <dbReference type="ARBA" id="ARBA00001750"/>
    </source>
</evidence>
<protein>
    <recommendedName>
        <fullName evidence="12">(S)-3-amino-2-methylpropionate transaminase</fullName>
        <ecNumber evidence="6">2.6.1.19</ecNumber>
        <ecNumber evidence="5">2.6.1.22</ecNumber>
    </recommendedName>
    <alternativeName>
        <fullName evidence="13">GABA aminotransferase</fullName>
    </alternativeName>
    <alternativeName>
        <fullName evidence="11">Gamma-amino-N-butyrate transaminase</fullName>
    </alternativeName>
    <alternativeName>
        <fullName evidence="15">Glutamate:succinic semialdehyde transaminase</fullName>
    </alternativeName>
    <alternativeName>
        <fullName evidence="10">L-AIBAT</fullName>
    </alternativeName>
</protein>
<proteinExistence type="inferred from homology"/>
<evidence type="ECO:0000256" key="11">
    <source>
        <dbReference type="ARBA" id="ARBA00030204"/>
    </source>
</evidence>
<dbReference type="PATRIC" id="fig|1133569.4.peg.1050"/>
<dbReference type="InterPro" id="IPR015421">
    <property type="entry name" value="PyrdxlP-dep_Trfase_major"/>
</dbReference>
<dbReference type="PIRSF" id="PIRSF000521">
    <property type="entry name" value="Transaminase_4ab_Lys_Orn"/>
    <property type="match status" value="1"/>
</dbReference>
<dbReference type="InterPro" id="IPR015424">
    <property type="entry name" value="PyrdxlP-dep_Trfase"/>
</dbReference>
<comment type="similarity">
    <text evidence="4 16">Belongs to the class-III pyridoxal-phosphate-dependent aminotransferase family.</text>
</comment>
<keyword evidence="9 16" id="KW-0663">Pyridoxal phosphate</keyword>
<evidence type="ECO:0000256" key="4">
    <source>
        <dbReference type="ARBA" id="ARBA00008954"/>
    </source>
</evidence>
<dbReference type="GO" id="GO:0034386">
    <property type="term" value="F:4-aminobutyrate:2-oxoglutarate transaminase activity"/>
    <property type="evidence" value="ECO:0007669"/>
    <property type="project" value="UniProtKB-EC"/>
</dbReference>
<dbReference type="CDD" id="cd00610">
    <property type="entry name" value="OAT_like"/>
    <property type="match status" value="1"/>
</dbReference>
<reference evidence="17 18" key="1">
    <citation type="journal article" date="2015" name="Genome Announc.">
        <title>Expanding the biotechnology potential of lactobacilli through comparative genomics of 213 strains and associated genera.</title>
        <authorList>
            <person name="Sun Z."/>
            <person name="Harris H.M."/>
            <person name="McCann A."/>
            <person name="Guo C."/>
            <person name="Argimon S."/>
            <person name="Zhang W."/>
            <person name="Yang X."/>
            <person name="Jeffery I.B."/>
            <person name="Cooney J.C."/>
            <person name="Kagawa T.F."/>
            <person name="Liu W."/>
            <person name="Song Y."/>
            <person name="Salvetti E."/>
            <person name="Wrobel A."/>
            <person name="Rasinkangas P."/>
            <person name="Parkhill J."/>
            <person name="Rea M.C."/>
            <person name="O'Sullivan O."/>
            <person name="Ritari J."/>
            <person name="Douillard F.P."/>
            <person name="Paul Ross R."/>
            <person name="Yang R."/>
            <person name="Briner A.E."/>
            <person name="Felis G.E."/>
            <person name="de Vos W.M."/>
            <person name="Barrangou R."/>
            <person name="Klaenhammer T.R."/>
            <person name="Caufield P.W."/>
            <person name="Cui Y."/>
            <person name="Zhang H."/>
            <person name="O'Toole P.W."/>
        </authorList>
    </citation>
    <scope>NUCLEOTIDE SEQUENCE [LARGE SCALE GENOMIC DNA]</scope>
    <source>
        <strain evidence="17 18">DSM 20605</strain>
    </source>
</reference>
<comment type="catalytic activity">
    <reaction evidence="1">
        <text>(S)-3-amino-2-methylpropanoate + 2-oxoglutarate = 2-methyl-3-oxopropanoate + L-glutamate</text>
        <dbReference type="Rhea" id="RHEA:13993"/>
        <dbReference type="ChEBI" id="CHEBI:16810"/>
        <dbReference type="ChEBI" id="CHEBI:29985"/>
        <dbReference type="ChEBI" id="CHEBI:57700"/>
        <dbReference type="ChEBI" id="CHEBI:58655"/>
        <dbReference type="EC" id="2.6.1.22"/>
    </reaction>
</comment>
<dbReference type="InterPro" id="IPR015422">
    <property type="entry name" value="PyrdxlP-dep_Trfase_small"/>
</dbReference>
<dbReference type="STRING" id="1133569.FD21_GL000942"/>
<evidence type="ECO:0000313" key="18">
    <source>
        <dbReference type="Proteomes" id="UP000051576"/>
    </source>
</evidence>
<comment type="pathway">
    <text evidence="3">Amino-acid degradation; 4-aminobutanoate degradation.</text>
</comment>
<keyword evidence="8 17" id="KW-0808">Transferase</keyword>
<dbReference type="EC" id="2.6.1.19" evidence="6"/>
<name>A0A0R2CA34_9LACO</name>
<dbReference type="Gene3D" id="3.40.640.10">
    <property type="entry name" value="Type I PLP-dependent aspartate aminotransferase-like (Major domain)"/>
    <property type="match status" value="1"/>
</dbReference>
<evidence type="ECO:0000256" key="7">
    <source>
        <dbReference type="ARBA" id="ARBA00022576"/>
    </source>
</evidence>
<evidence type="ECO:0000256" key="3">
    <source>
        <dbReference type="ARBA" id="ARBA00005176"/>
    </source>
</evidence>
<dbReference type="EMBL" id="AYYX01000025">
    <property type="protein sequence ID" value="KRM88686.1"/>
    <property type="molecule type" value="Genomic_DNA"/>
</dbReference>
<dbReference type="RefSeq" id="WP_056970591.1">
    <property type="nucleotide sequence ID" value="NZ_AYYX01000025.1"/>
</dbReference>
<dbReference type="InterPro" id="IPR049704">
    <property type="entry name" value="Aminotrans_3_PPA_site"/>
</dbReference>
<keyword evidence="7 17" id="KW-0032">Aminotransferase</keyword>
<keyword evidence="18" id="KW-1185">Reference proteome</keyword>
<dbReference type="InterPro" id="IPR005814">
    <property type="entry name" value="Aminotrans_3"/>
</dbReference>
<dbReference type="SUPFAM" id="SSF53383">
    <property type="entry name" value="PLP-dependent transferases"/>
    <property type="match status" value="1"/>
</dbReference>
<dbReference type="PANTHER" id="PTHR11986">
    <property type="entry name" value="AMINOTRANSFERASE CLASS III"/>
    <property type="match status" value="1"/>
</dbReference>
<dbReference type="PROSITE" id="PS00600">
    <property type="entry name" value="AA_TRANSFER_CLASS_3"/>
    <property type="match status" value="1"/>
</dbReference>
<evidence type="ECO:0000256" key="2">
    <source>
        <dbReference type="ARBA" id="ARBA00001933"/>
    </source>
</evidence>
<comment type="caution">
    <text evidence="17">The sequence shown here is derived from an EMBL/GenBank/DDBJ whole genome shotgun (WGS) entry which is preliminary data.</text>
</comment>
<dbReference type="PANTHER" id="PTHR11986:SF58">
    <property type="entry name" value="LEUCINE_METHIONINE RACEMASE"/>
    <property type="match status" value="1"/>
</dbReference>
<dbReference type="FunFam" id="3.40.640.10:FF:000013">
    <property type="entry name" value="4-aminobutyrate aminotransferase"/>
    <property type="match status" value="1"/>
</dbReference>
<evidence type="ECO:0000256" key="12">
    <source>
        <dbReference type="ARBA" id="ARBA00030857"/>
    </source>
</evidence>
<dbReference type="EC" id="2.6.1.22" evidence="5"/>
<evidence type="ECO:0000256" key="6">
    <source>
        <dbReference type="ARBA" id="ARBA00012912"/>
    </source>
</evidence>
<dbReference type="Proteomes" id="UP000051576">
    <property type="component" value="Unassembled WGS sequence"/>
</dbReference>
<dbReference type="GO" id="GO:0030170">
    <property type="term" value="F:pyridoxal phosphate binding"/>
    <property type="evidence" value="ECO:0007669"/>
    <property type="project" value="InterPro"/>
</dbReference>
<dbReference type="GO" id="GO:0047298">
    <property type="term" value="F:(S)-3-amino-2-methylpropionate transaminase activity"/>
    <property type="evidence" value="ECO:0007669"/>
    <property type="project" value="UniProtKB-EC"/>
</dbReference>
<dbReference type="eggNOG" id="COG0160">
    <property type="taxonomic scope" value="Bacteria"/>
</dbReference>
<dbReference type="AlphaFoldDB" id="A0A0R2CA34"/>
<evidence type="ECO:0000313" key="17">
    <source>
        <dbReference type="EMBL" id="KRM88686.1"/>
    </source>
</evidence>
<dbReference type="InterPro" id="IPR050103">
    <property type="entry name" value="Class-III_PLP-dep_AT"/>
</dbReference>
<evidence type="ECO:0000256" key="8">
    <source>
        <dbReference type="ARBA" id="ARBA00022679"/>
    </source>
</evidence>
<comment type="cofactor">
    <cofactor evidence="2">
        <name>pyridoxal 5'-phosphate</name>
        <dbReference type="ChEBI" id="CHEBI:597326"/>
    </cofactor>
</comment>
<evidence type="ECO:0000256" key="5">
    <source>
        <dbReference type="ARBA" id="ARBA00012876"/>
    </source>
</evidence>
<comment type="catalytic activity">
    <reaction evidence="14">
        <text>4-aminobutanoate + 2-oxoglutarate = succinate semialdehyde + L-glutamate</text>
        <dbReference type="Rhea" id="RHEA:23352"/>
        <dbReference type="ChEBI" id="CHEBI:16810"/>
        <dbReference type="ChEBI" id="CHEBI:29985"/>
        <dbReference type="ChEBI" id="CHEBI:57706"/>
        <dbReference type="ChEBI" id="CHEBI:59888"/>
        <dbReference type="EC" id="2.6.1.19"/>
    </reaction>
</comment>
<evidence type="ECO:0000256" key="9">
    <source>
        <dbReference type="ARBA" id="ARBA00022898"/>
    </source>
</evidence>
<evidence type="ECO:0000256" key="10">
    <source>
        <dbReference type="ARBA" id="ARBA00029760"/>
    </source>
</evidence>
<evidence type="ECO:0000256" key="16">
    <source>
        <dbReference type="RuleBase" id="RU003560"/>
    </source>
</evidence>
<dbReference type="Pfam" id="PF00202">
    <property type="entry name" value="Aminotran_3"/>
    <property type="match status" value="1"/>
</dbReference>
<evidence type="ECO:0000256" key="13">
    <source>
        <dbReference type="ARBA" id="ARBA00031787"/>
    </source>
</evidence>
<sequence length="460" mass="49753">MLSEELPRIISTKLPGKKAAEVIAKRKQYVPKGVACVYPVVIDKAQGAIIQDPDGNRFLDWVGGVGVLNVGHAHPQVVAAIKKQSEKYLHGMFNIVTHSGYVDLAEKLAMLAPVKKVESGAAKVFFANSGAEVNENAVKIAKAFTKRSNIIVFSGAFHGRTLLTMTMTSKKAYAKDVGPLANGVFRADFPYYYRLPKGIAQKDALDYYLTRIKKVFEECAPADQIAAMVVEPVQGEGGFIPAPLEWIKAVRKICDENGILLIADEVQSGFGRTGRLFASEYWKEAGFAPDILTTAKSIADGLPLGAVIACKEIMDSVPIGVIGGTFGGNAVACAAGLQVLKIIKEENLIARSQKIGQRCLATFKEWQTKYPIIGDVRGLGSMVGIEFVKDPQTKAPATDFVKQLIQVCVRKGLILENAGVYGNVIRFLAPLVTTDEQLTVGFSILEESIQELSSKTAVFN</sequence>
<evidence type="ECO:0000256" key="14">
    <source>
        <dbReference type="ARBA" id="ARBA00048021"/>
    </source>
</evidence>
<dbReference type="Gene3D" id="3.90.1150.10">
    <property type="entry name" value="Aspartate Aminotransferase, domain 1"/>
    <property type="match status" value="1"/>
</dbReference>